<evidence type="ECO:0000256" key="1">
    <source>
        <dbReference type="ARBA" id="ARBA00008824"/>
    </source>
</evidence>
<dbReference type="EMBL" id="KN732009">
    <property type="protein sequence ID" value="KIH59391.1"/>
    <property type="molecule type" value="Genomic_DNA"/>
</dbReference>
<sequence>MTLPTRNLAAAVSIGLRSVRYSSSQPKVALLGASGGIGQSLGLLLKLDNLVKHLALYDIVGTPGVAADLSHIDTNAKVTAHTGPKELAAAVADADVVVIPAGVPRKPGMTRDDLFNTNAGIVRDLVEVIAVEAPKAMIAIITNPVNSTVPIASEVMKKHGVYDKRRIFGVTTLDVLRSQTFVAQLKGLDATKTVIPVVGGHAGTTIIPLLSQVTPKVSLTEDEIIKLTPKIQDAGTEVVKAKAGAGSATLSMAVAGWRFANALLRGIKGDKNIQCAYVASDAVKGVDYFSTPLELGPNGVEKILGIGKVSAFEQELIRASVSELNKNISKGTCWTTAMLKRIYPTFSLVRPTARLLSNDGKDDVKKPANTSSKEVLGEELLDAVNSVADDLHKNDPVAKKATKNTLISKLISHEKATFDEATGAQMQEMLDDKAIQGLLSSVATTTKASTVLPNKYGSKRLGIWENLENCQDVGLQFWKEWDLRSARITNQSFGPENSFEEQIKWTEDGKQWPYPIDNEYMFGPESEVPFYEHIFLERHLSGLGLPKDGPIAHFMELVSALEILERDFVTFHGKSAIRQWTRSEVSGLMTSPLFSRSTSLFAYFLSENNTI</sequence>
<dbReference type="Pfam" id="PF00056">
    <property type="entry name" value="Ldh_1_N"/>
    <property type="match status" value="1"/>
</dbReference>
<dbReference type="Pfam" id="PF02866">
    <property type="entry name" value="Ldh_1_C"/>
    <property type="match status" value="1"/>
</dbReference>
<organism evidence="11 12">
    <name type="scientific">Ancylostoma duodenale</name>
    <dbReference type="NCBI Taxonomy" id="51022"/>
    <lineage>
        <taxon>Eukaryota</taxon>
        <taxon>Metazoa</taxon>
        <taxon>Ecdysozoa</taxon>
        <taxon>Nematoda</taxon>
        <taxon>Chromadorea</taxon>
        <taxon>Rhabditida</taxon>
        <taxon>Rhabditina</taxon>
        <taxon>Rhabditomorpha</taxon>
        <taxon>Strongyloidea</taxon>
        <taxon>Ancylostomatidae</taxon>
        <taxon>Ancylostomatinae</taxon>
        <taxon>Ancylostoma</taxon>
    </lineage>
</organism>
<dbReference type="InterPro" id="IPR022383">
    <property type="entry name" value="Lactate/malate_DH_C"/>
</dbReference>
<reference evidence="11 12" key="1">
    <citation type="submission" date="2013-12" db="EMBL/GenBank/DDBJ databases">
        <title>Draft genome of the parsitic nematode Ancylostoma duodenale.</title>
        <authorList>
            <person name="Mitreva M."/>
        </authorList>
    </citation>
    <scope>NUCLEOTIDE SEQUENCE [LARGE SCALE GENOMIC DNA]</scope>
    <source>
        <strain evidence="11 12">Zhejiang</strain>
    </source>
</reference>
<dbReference type="FunFam" id="3.90.110.10:FF:000001">
    <property type="entry name" value="Malate dehydrogenase"/>
    <property type="match status" value="1"/>
</dbReference>
<dbReference type="NCBIfam" id="TIGR01772">
    <property type="entry name" value="MDH_euk_gproteo"/>
    <property type="match status" value="1"/>
</dbReference>
<dbReference type="GO" id="GO:0006108">
    <property type="term" value="P:malate metabolic process"/>
    <property type="evidence" value="ECO:0007669"/>
    <property type="project" value="InterPro"/>
</dbReference>
<dbReference type="GO" id="GO:0003735">
    <property type="term" value="F:structural constituent of ribosome"/>
    <property type="evidence" value="ECO:0007669"/>
    <property type="project" value="InterPro"/>
</dbReference>
<comment type="subunit">
    <text evidence="2">Homodimer.</text>
</comment>
<evidence type="ECO:0000256" key="4">
    <source>
        <dbReference type="ARBA" id="ARBA00016075"/>
    </source>
</evidence>
<dbReference type="OrthoDB" id="5989925at2759"/>
<evidence type="ECO:0000259" key="9">
    <source>
        <dbReference type="Pfam" id="PF00056"/>
    </source>
</evidence>
<evidence type="ECO:0000256" key="5">
    <source>
        <dbReference type="ARBA" id="ARBA00022532"/>
    </source>
</evidence>
<name>A0A0C2GR17_9BILA</name>
<dbReference type="InterPro" id="IPR026299">
    <property type="entry name" value="MRP-S31"/>
</dbReference>
<dbReference type="InterPro" id="IPR036291">
    <property type="entry name" value="NAD(P)-bd_dom_sf"/>
</dbReference>
<evidence type="ECO:0000256" key="2">
    <source>
        <dbReference type="ARBA" id="ARBA00011738"/>
    </source>
</evidence>
<evidence type="ECO:0000256" key="7">
    <source>
        <dbReference type="ARBA" id="ARBA00023027"/>
    </source>
</evidence>
<dbReference type="FunFam" id="3.40.50.720:FF:000013">
    <property type="entry name" value="Malate dehydrogenase"/>
    <property type="match status" value="1"/>
</dbReference>
<dbReference type="InterPro" id="IPR015955">
    <property type="entry name" value="Lactate_DH/Glyco_Ohase_4_C"/>
</dbReference>
<dbReference type="SUPFAM" id="SSF56327">
    <property type="entry name" value="LDH C-terminal domain-like"/>
    <property type="match status" value="1"/>
</dbReference>
<evidence type="ECO:0000256" key="8">
    <source>
        <dbReference type="ARBA" id="ARBA00048313"/>
    </source>
</evidence>
<dbReference type="GO" id="GO:0006099">
    <property type="term" value="P:tricarboxylic acid cycle"/>
    <property type="evidence" value="ECO:0007669"/>
    <property type="project" value="UniProtKB-KW"/>
</dbReference>
<evidence type="ECO:0000259" key="10">
    <source>
        <dbReference type="Pfam" id="PF02866"/>
    </source>
</evidence>
<dbReference type="PANTHER" id="PTHR11540">
    <property type="entry name" value="MALATE AND LACTATE DEHYDROGENASE"/>
    <property type="match status" value="1"/>
</dbReference>
<evidence type="ECO:0000256" key="6">
    <source>
        <dbReference type="ARBA" id="ARBA00023002"/>
    </source>
</evidence>
<dbReference type="InterPro" id="IPR001236">
    <property type="entry name" value="Lactate/malate_DH_N"/>
</dbReference>
<feature type="domain" description="Lactate/malate dehydrogenase N-terminal" evidence="9">
    <location>
        <begin position="27"/>
        <end position="169"/>
    </location>
</feature>
<gene>
    <name evidence="11" type="ORF">ANCDUO_10379</name>
</gene>
<dbReference type="Gene3D" id="3.40.50.720">
    <property type="entry name" value="NAD(P)-binding Rossmann-like Domain"/>
    <property type="match status" value="1"/>
</dbReference>
<keyword evidence="6" id="KW-0560">Oxidoreductase</keyword>
<keyword evidence="5" id="KW-0816">Tricarboxylic acid cycle</keyword>
<dbReference type="InterPro" id="IPR001252">
    <property type="entry name" value="Malate_DH_AS"/>
</dbReference>
<protein>
    <recommendedName>
        <fullName evidence="4">Malate dehydrogenase, mitochondrial</fullName>
        <ecNumber evidence="3">1.1.1.37</ecNumber>
    </recommendedName>
</protein>
<feature type="domain" description="Lactate/malate dehydrogenase C-terminal" evidence="10">
    <location>
        <begin position="171"/>
        <end position="332"/>
    </location>
</feature>
<keyword evidence="12" id="KW-1185">Reference proteome</keyword>
<dbReference type="GO" id="GO:0030060">
    <property type="term" value="F:L-malate dehydrogenase (NAD+) activity"/>
    <property type="evidence" value="ECO:0007669"/>
    <property type="project" value="UniProtKB-EC"/>
</dbReference>
<evidence type="ECO:0000313" key="11">
    <source>
        <dbReference type="EMBL" id="KIH59391.1"/>
    </source>
</evidence>
<comment type="similarity">
    <text evidence="1">Belongs to the LDH/MDH superfamily. MDH type 1 family.</text>
</comment>
<dbReference type="InterPro" id="IPR010097">
    <property type="entry name" value="Malate_DH_type1"/>
</dbReference>
<dbReference type="AlphaFoldDB" id="A0A0C2GR17"/>
<dbReference type="EC" id="1.1.1.37" evidence="3"/>
<dbReference type="GO" id="GO:0005763">
    <property type="term" value="C:mitochondrial small ribosomal subunit"/>
    <property type="evidence" value="ECO:0007669"/>
    <property type="project" value="InterPro"/>
</dbReference>
<dbReference type="PROSITE" id="PS00068">
    <property type="entry name" value="MDH"/>
    <property type="match status" value="1"/>
</dbReference>
<dbReference type="Pfam" id="PF15433">
    <property type="entry name" value="MRP-S31"/>
    <property type="match status" value="1"/>
</dbReference>
<dbReference type="CDD" id="cd01337">
    <property type="entry name" value="MDH_glyoxysomal_mitochondrial"/>
    <property type="match status" value="1"/>
</dbReference>
<proteinExistence type="inferred from homology"/>
<dbReference type="Proteomes" id="UP000054047">
    <property type="component" value="Unassembled WGS sequence"/>
</dbReference>
<evidence type="ECO:0000313" key="12">
    <source>
        <dbReference type="Proteomes" id="UP000054047"/>
    </source>
</evidence>
<dbReference type="PANTHER" id="PTHR11540:SF16">
    <property type="entry name" value="MALATE DEHYDROGENASE, MITOCHONDRIAL"/>
    <property type="match status" value="1"/>
</dbReference>
<accession>A0A0C2GR17</accession>
<dbReference type="SUPFAM" id="SSF51735">
    <property type="entry name" value="NAD(P)-binding Rossmann-fold domains"/>
    <property type="match status" value="1"/>
</dbReference>
<dbReference type="Gene3D" id="3.90.110.10">
    <property type="entry name" value="Lactate dehydrogenase/glycoside hydrolase, family 4, C-terminal"/>
    <property type="match status" value="1"/>
</dbReference>
<comment type="catalytic activity">
    <reaction evidence="8">
        <text>(S)-malate + NAD(+) = oxaloacetate + NADH + H(+)</text>
        <dbReference type="Rhea" id="RHEA:21432"/>
        <dbReference type="ChEBI" id="CHEBI:15378"/>
        <dbReference type="ChEBI" id="CHEBI:15589"/>
        <dbReference type="ChEBI" id="CHEBI:16452"/>
        <dbReference type="ChEBI" id="CHEBI:57540"/>
        <dbReference type="ChEBI" id="CHEBI:57945"/>
        <dbReference type="EC" id="1.1.1.37"/>
    </reaction>
</comment>
<evidence type="ECO:0000256" key="3">
    <source>
        <dbReference type="ARBA" id="ARBA00012995"/>
    </source>
</evidence>
<keyword evidence="7" id="KW-0520">NAD</keyword>